<dbReference type="CDD" id="cd03801">
    <property type="entry name" value="GT4_PimA-like"/>
    <property type="match status" value="1"/>
</dbReference>
<reference evidence="3" key="2">
    <citation type="submission" date="2022-01" db="EMBL/GenBank/DDBJ databases">
        <title>Lysobacter chinensis sp. nov., a bacterium isolated from cow dung compost.</title>
        <authorList>
            <person name="Zhou L.Y."/>
        </authorList>
    </citation>
    <scope>NUCLEOTIDE SEQUENCE [LARGE SCALE GENOMIC DNA]</scope>
    <source>
        <strain evidence="3">TLK-CK17</strain>
    </source>
</reference>
<sequence>MRLTELAKGEKSPIEAFMDAAIEGGGRTEDLPWVLTYAPAAAMNPFQRILYSQASRHGFAVVPMTSLSQLGAVNWRGRSVIHLHWLALVLKGAVSKSDAAARLREFEVQLAMLKASGHRLVWSLHNILPHDCADRDAEVRLREILSERVDLIHVLSRSSVEEARPVFGIDESKVFYVPHPSYEDWYANLGDRAGGRLDLDIHPDAYMFLQFGSIQPYKGTVELVRAFNQLCELERGRRLQLTIAGKPVDWEYTRAVQDAAASNPAIRVIPNPMEEREIQTLFNAADVAVAPYTRTLNSGVALLAASFDKPLIAPAIGGVLETYRESDSLLYDPASDSGLLDAMALALRHPVESSSIAAIRERHAPAKISGEFFAQLNKRLGTGQ</sequence>
<accession>A0ABS9HSY9</accession>
<evidence type="ECO:0000256" key="1">
    <source>
        <dbReference type="ARBA" id="ARBA00022679"/>
    </source>
</evidence>
<reference evidence="2 3" key="3">
    <citation type="submission" date="2022-01" db="EMBL/GenBank/DDBJ databases">
        <authorList>
            <person name="Zhou L.Y."/>
        </authorList>
    </citation>
    <scope>NUCLEOTIDE SEQUENCE [LARGE SCALE GENOMIC DNA]</scope>
    <source>
        <strain evidence="2 3">TLK-CK17</strain>
    </source>
</reference>
<reference evidence="2 3" key="1">
    <citation type="submission" date="2022-01" db="EMBL/GenBank/DDBJ databases">
        <title>Lysobacter chinensis sp. nov., a bacterium isolated from cow dung compost.</title>
        <authorList>
            <person name="Liu Y."/>
        </authorList>
    </citation>
    <scope>NUCLEOTIDE SEQUENCE [LARGE SCALE GENOMIC DNA]</scope>
    <source>
        <strain evidence="2 3">TLK-CK17</strain>
    </source>
</reference>
<dbReference type="PANTHER" id="PTHR46401">
    <property type="entry name" value="GLYCOSYLTRANSFERASE WBBK-RELATED"/>
    <property type="match status" value="1"/>
</dbReference>
<protein>
    <submittedName>
        <fullName evidence="2">Glycosyltransferase family 4 protein</fullName>
    </submittedName>
</protein>
<dbReference type="PANTHER" id="PTHR46401:SF2">
    <property type="entry name" value="GLYCOSYLTRANSFERASE WBBK-RELATED"/>
    <property type="match status" value="1"/>
</dbReference>
<organism evidence="2 3">
    <name type="scientific">Marilutibacter chinensis</name>
    <dbReference type="NCBI Taxonomy" id="2912247"/>
    <lineage>
        <taxon>Bacteria</taxon>
        <taxon>Pseudomonadati</taxon>
        <taxon>Pseudomonadota</taxon>
        <taxon>Gammaproteobacteria</taxon>
        <taxon>Lysobacterales</taxon>
        <taxon>Lysobacteraceae</taxon>
        <taxon>Marilutibacter</taxon>
    </lineage>
</organism>
<keyword evidence="1" id="KW-0808">Transferase</keyword>
<dbReference type="RefSeq" id="WP_237053757.1">
    <property type="nucleotide sequence ID" value="NZ_JAKJPO010000003.1"/>
</dbReference>
<proteinExistence type="predicted"/>
<dbReference type="Gene3D" id="3.40.50.2000">
    <property type="entry name" value="Glycogen Phosphorylase B"/>
    <property type="match status" value="1"/>
</dbReference>
<gene>
    <name evidence="2" type="ORF">L3V18_05850</name>
</gene>
<dbReference type="Proteomes" id="UP001430796">
    <property type="component" value="Unassembled WGS sequence"/>
</dbReference>
<dbReference type="Pfam" id="PF13692">
    <property type="entry name" value="Glyco_trans_1_4"/>
    <property type="match status" value="1"/>
</dbReference>
<name>A0ABS9HSY9_9GAMM</name>
<dbReference type="EMBL" id="JAKJPO010000003">
    <property type="protein sequence ID" value="MCF7221314.1"/>
    <property type="molecule type" value="Genomic_DNA"/>
</dbReference>
<keyword evidence="3" id="KW-1185">Reference proteome</keyword>
<evidence type="ECO:0000313" key="2">
    <source>
        <dbReference type="EMBL" id="MCF7221314.1"/>
    </source>
</evidence>
<comment type="caution">
    <text evidence="2">The sequence shown here is derived from an EMBL/GenBank/DDBJ whole genome shotgun (WGS) entry which is preliminary data.</text>
</comment>
<evidence type="ECO:0000313" key="3">
    <source>
        <dbReference type="Proteomes" id="UP001430796"/>
    </source>
</evidence>
<dbReference type="SUPFAM" id="SSF53756">
    <property type="entry name" value="UDP-Glycosyltransferase/glycogen phosphorylase"/>
    <property type="match status" value="1"/>
</dbReference>